<dbReference type="PANTHER" id="PTHR33365:SF13">
    <property type="entry name" value="TAT PATHWAY SIGNAL SEQUENCE"/>
    <property type="match status" value="1"/>
</dbReference>
<dbReference type="eggNOG" id="ENOG502RXIB">
    <property type="taxonomic scope" value="Eukaryota"/>
</dbReference>
<dbReference type="GeneID" id="27906308"/>
<dbReference type="Proteomes" id="UP000016931">
    <property type="component" value="Unassembled WGS sequence"/>
</dbReference>
<dbReference type="EMBL" id="KB456268">
    <property type="protein sequence ID" value="EMF10216.1"/>
    <property type="molecule type" value="Genomic_DNA"/>
</dbReference>
<protein>
    <submittedName>
        <fullName evidence="2">Uncharacterized protein</fullName>
    </submittedName>
</protein>
<gene>
    <name evidence="2" type="ORF">SEPMUDRAFT_50635</name>
</gene>
<dbReference type="Pfam" id="PF11807">
    <property type="entry name" value="UstYa"/>
    <property type="match status" value="1"/>
</dbReference>
<dbReference type="HOGENOM" id="CLU_042941_4_4_1"/>
<evidence type="ECO:0000313" key="2">
    <source>
        <dbReference type="EMBL" id="EMF10216.1"/>
    </source>
</evidence>
<keyword evidence="3" id="KW-1185">Reference proteome</keyword>
<comment type="similarity">
    <text evidence="1">Belongs to the ustYa family.</text>
</comment>
<accession>M3AVV5</accession>
<dbReference type="PANTHER" id="PTHR33365">
    <property type="entry name" value="YALI0B05434P"/>
    <property type="match status" value="1"/>
</dbReference>
<sequence>MTQATRTITSVAAQNYTIHKSYGGDTRYMSLDSQFDTLWNHELVPDNGVINLPPYDSSGKTTVNEYGVIGMLHALHCLGGIRRAMQTARNDALSRNGHDIGLDYKSDPHWPHCFHYLRELILCHADDTIERAHFLNGTVSLAGQAPAFFEGQLDVRQCRDSEKLFQTRKLHSDSNKDGVPNVW</sequence>
<reference evidence="2 3" key="1">
    <citation type="journal article" date="2012" name="PLoS Pathog.">
        <title>Diverse lifestyles and strategies of plant pathogenesis encoded in the genomes of eighteen Dothideomycetes fungi.</title>
        <authorList>
            <person name="Ohm R.A."/>
            <person name="Feau N."/>
            <person name="Henrissat B."/>
            <person name="Schoch C.L."/>
            <person name="Horwitz B.A."/>
            <person name="Barry K.W."/>
            <person name="Condon B.J."/>
            <person name="Copeland A.C."/>
            <person name="Dhillon B."/>
            <person name="Glaser F."/>
            <person name="Hesse C.N."/>
            <person name="Kosti I."/>
            <person name="LaButti K."/>
            <person name="Lindquist E.A."/>
            <person name="Lucas S."/>
            <person name="Salamov A.A."/>
            <person name="Bradshaw R.E."/>
            <person name="Ciuffetti L."/>
            <person name="Hamelin R.C."/>
            <person name="Kema G.H.J."/>
            <person name="Lawrence C."/>
            <person name="Scott J.A."/>
            <person name="Spatafora J.W."/>
            <person name="Turgeon B.G."/>
            <person name="de Wit P.J.G.M."/>
            <person name="Zhong S."/>
            <person name="Goodwin S.B."/>
            <person name="Grigoriev I.V."/>
        </authorList>
    </citation>
    <scope>NUCLEOTIDE SEQUENCE [LARGE SCALE GENOMIC DNA]</scope>
    <source>
        <strain evidence="2 3">SO2202</strain>
    </source>
</reference>
<dbReference type="GO" id="GO:0043386">
    <property type="term" value="P:mycotoxin biosynthetic process"/>
    <property type="evidence" value="ECO:0007669"/>
    <property type="project" value="InterPro"/>
</dbReference>
<dbReference type="OrthoDB" id="3687641at2759"/>
<organism evidence="2 3">
    <name type="scientific">Sphaerulina musiva (strain SO2202)</name>
    <name type="common">Poplar stem canker fungus</name>
    <name type="synonym">Septoria musiva</name>
    <dbReference type="NCBI Taxonomy" id="692275"/>
    <lineage>
        <taxon>Eukaryota</taxon>
        <taxon>Fungi</taxon>
        <taxon>Dikarya</taxon>
        <taxon>Ascomycota</taxon>
        <taxon>Pezizomycotina</taxon>
        <taxon>Dothideomycetes</taxon>
        <taxon>Dothideomycetidae</taxon>
        <taxon>Mycosphaerellales</taxon>
        <taxon>Mycosphaerellaceae</taxon>
        <taxon>Sphaerulina</taxon>
    </lineage>
</organism>
<proteinExistence type="inferred from homology"/>
<evidence type="ECO:0000256" key="1">
    <source>
        <dbReference type="ARBA" id="ARBA00035112"/>
    </source>
</evidence>
<dbReference type="AlphaFoldDB" id="M3AVV5"/>
<dbReference type="STRING" id="692275.M3AVV5"/>
<dbReference type="RefSeq" id="XP_016758337.1">
    <property type="nucleotide sequence ID" value="XM_016909171.1"/>
</dbReference>
<name>M3AVV5_SPHMS</name>
<evidence type="ECO:0000313" key="3">
    <source>
        <dbReference type="Proteomes" id="UP000016931"/>
    </source>
</evidence>
<dbReference type="InterPro" id="IPR021765">
    <property type="entry name" value="UstYa-like"/>
</dbReference>